<reference evidence="1 2" key="1">
    <citation type="submission" date="2023-02" db="EMBL/GenBank/DDBJ databases">
        <title>A bacterium isolated from plastisphere.</title>
        <authorList>
            <person name="Sun Y."/>
        </authorList>
    </citation>
    <scope>NUCLEOTIDE SEQUENCE [LARGE SCALE GENOMIC DNA]</scope>
    <source>
        <strain evidence="2">a-1</strain>
    </source>
</reference>
<evidence type="ECO:0000313" key="1">
    <source>
        <dbReference type="EMBL" id="WDH75317.1"/>
    </source>
</evidence>
<proteinExistence type="predicted"/>
<dbReference type="Proteomes" id="UP001213680">
    <property type="component" value="Chromosome"/>
</dbReference>
<name>A0ABY7WYF0_9BACL</name>
<dbReference type="EMBL" id="CP118099">
    <property type="protein sequence ID" value="WDH75317.1"/>
    <property type="molecule type" value="Genomic_DNA"/>
</dbReference>
<evidence type="ECO:0000313" key="2">
    <source>
        <dbReference type="Proteomes" id="UP001213680"/>
    </source>
</evidence>
<accession>A0ABY7WYF0</accession>
<protein>
    <submittedName>
        <fullName evidence="1">Uncharacterized protein</fullName>
    </submittedName>
</protein>
<dbReference type="RefSeq" id="WP_026825291.1">
    <property type="nucleotide sequence ID" value="NZ_CP118099.1"/>
</dbReference>
<sequence>MTDSDKWLSTRFSYTRDARLFAEIEVIELDPSHYKFVIHPMPLGAGESPYMRQGPLDSGHLPSAFADVSSVYTRQLDCLRAATRLVSSIGPARFTTH</sequence>
<gene>
    <name evidence="1" type="ORF">PTI97_10855</name>
</gene>
<keyword evidence="2" id="KW-1185">Reference proteome</keyword>
<organism evidence="1 2">
    <name type="scientific">Exiguobacterium marinum</name>
    <dbReference type="NCBI Taxonomy" id="273528"/>
    <lineage>
        <taxon>Bacteria</taxon>
        <taxon>Bacillati</taxon>
        <taxon>Bacillota</taxon>
        <taxon>Bacilli</taxon>
        <taxon>Bacillales</taxon>
        <taxon>Bacillales Family XII. Incertae Sedis</taxon>
        <taxon>Exiguobacterium</taxon>
    </lineage>
</organism>